<evidence type="ECO:0000313" key="9">
    <source>
        <dbReference type="EMBL" id="KAJ5299609.1"/>
    </source>
</evidence>
<organism evidence="9 10">
    <name type="scientific">Penicillium atrosanguineum</name>
    <dbReference type="NCBI Taxonomy" id="1132637"/>
    <lineage>
        <taxon>Eukaryota</taxon>
        <taxon>Fungi</taxon>
        <taxon>Dikarya</taxon>
        <taxon>Ascomycota</taxon>
        <taxon>Pezizomycotina</taxon>
        <taxon>Eurotiomycetes</taxon>
        <taxon>Eurotiomycetidae</taxon>
        <taxon>Eurotiales</taxon>
        <taxon>Aspergillaceae</taxon>
        <taxon>Penicillium</taxon>
    </lineage>
</organism>
<reference evidence="9" key="2">
    <citation type="journal article" date="2023" name="IMA Fungus">
        <title>Comparative genomic study of the Penicillium genus elucidates a diverse pangenome and 15 lateral gene transfer events.</title>
        <authorList>
            <person name="Petersen C."/>
            <person name="Sorensen T."/>
            <person name="Nielsen M.R."/>
            <person name="Sondergaard T.E."/>
            <person name="Sorensen J.L."/>
            <person name="Fitzpatrick D.A."/>
            <person name="Frisvad J.C."/>
            <person name="Nielsen K.L."/>
        </authorList>
    </citation>
    <scope>NUCLEOTIDE SEQUENCE</scope>
    <source>
        <strain evidence="9">IBT 21472</strain>
    </source>
</reference>
<dbReference type="SUPFAM" id="SSF47336">
    <property type="entry name" value="ACP-like"/>
    <property type="match status" value="2"/>
</dbReference>
<dbReference type="InterPro" id="IPR050091">
    <property type="entry name" value="PKS_NRPS_Biosynth_Enz"/>
</dbReference>
<dbReference type="PANTHER" id="PTHR43775:SF37">
    <property type="entry name" value="SI:DKEY-61P9.11"/>
    <property type="match status" value="1"/>
</dbReference>
<dbReference type="InterPro" id="IPR014030">
    <property type="entry name" value="Ketoacyl_synth_N"/>
</dbReference>
<feature type="compositionally biased region" description="Low complexity" evidence="5">
    <location>
        <begin position="1140"/>
        <end position="1161"/>
    </location>
</feature>
<dbReference type="Pfam" id="PF00698">
    <property type="entry name" value="Acyl_transf_1"/>
    <property type="match status" value="1"/>
</dbReference>
<dbReference type="InterPro" id="IPR036736">
    <property type="entry name" value="ACP-like_sf"/>
</dbReference>
<dbReference type="InterPro" id="IPR001031">
    <property type="entry name" value="Thioesterase"/>
</dbReference>
<evidence type="ECO:0000256" key="5">
    <source>
        <dbReference type="SAM" id="MobiDB-lite"/>
    </source>
</evidence>
<proteinExistence type="predicted"/>
<dbReference type="GO" id="GO:0005835">
    <property type="term" value="C:fatty acid synthase complex"/>
    <property type="evidence" value="ECO:0007669"/>
    <property type="project" value="InterPro"/>
</dbReference>
<evidence type="ECO:0000259" key="6">
    <source>
        <dbReference type="PROSITE" id="PS50075"/>
    </source>
</evidence>
<dbReference type="GO" id="GO:0006633">
    <property type="term" value="P:fatty acid biosynthetic process"/>
    <property type="evidence" value="ECO:0007669"/>
    <property type="project" value="InterPro"/>
</dbReference>
<dbReference type="SUPFAM" id="SSF53474">
    <property type="entry name" value="alpha/beta-Hydrolases"/>
    <property type="match status" value="1"/>
</dbReference>
<evidence type="ECO:0000256" key="1">
    <source>
        <dbReference type="ARBA" id="ARBA00022450"/>
    </source>
</evidence>
<dbReference type="InterPro" id="IPR014043">
    <property type="entry name" value="Acyl_transferase_dom"/>
</dbReference>
<keyword evidence="10" id="KW-1185">Reference proteome</keyword>
<gene>
    <name evidence="9" type="ORF">N7476_011166</name>
</gene>
<dbReference type="InterPro" id="IPR016036">
    <property type="entry name" value="Malonyl_transacylase_ACP-bd"/>
</dbReference>
<feature type="domain" description="Ketosynthase family 3 (KS3)" evidence="7">
    <location>
        <begin position="1"/>
        <end position="237"/>
    </location>
</feature>
<feature type="domain" description="PKS/mFAS DH" evidence="8">
    <location>
        <begin position="724"/>
        <end position="1018"/>
    </location>
</feature>
<dbReference type="InterPro" id="IPR049900">
    <property type="entry name" value="PKS_mFAS_DH"/>
</dbReference>
<dbReference type="SUPFAM" id="SSF53901">
    <property type="entry name" value="Thiolase-like"/>
    <property type="match status" value="1"/>
</dbReference>
<dbReference type="Gene3D" id="3.10.129.110">
    <property type="entry name" value="Polyketide synthase dehydratase"/>
    <property type="match status" value="1"/>
</dbReference>
<dbReference type="InterPro" id="IPR003965">
    <property type="entry name" value="Fatty_acid_synthase"/>
</dbReference>
<dbReference type="InterPro" id="IPR029058">
    <property type="entry name" value="AB_hydrolase_fold"/>
</dbReference>
<dbReference type="InterPro" id="IPR020841">
    <property type="entry name" value="PKS_Beta-ketoAc_synthase_dom"/>
</dbReference>
<dbReference type="Pfam" id="PF00109">
    <property type="entry name" value="ketoacyl-synt"/>
    <property type="match status" value="1"/>
</dbReference>
<comment type="caution">
    <text evidence="9">The sequence shown here is derived from an EMBL/GenBank/DDBJ whole genome shotgun (WGS) entry which is preliminary data.</text>
</comment>
<evidence type="ECO:0000256" key="3">
    <source>
        <dbReference type="ARBA" id="ARBA00022679"/>
    </source>
</evidence>
<dbReference type="EMBL" id="JAPZBO010000010">
    <property type="protein sequence ID" value="KAJ5299609.1"/>
    <property type="molecule type" value="Genomic_DNA"/>
</dbReference>
<dbReference type="PROSITE" id="PS50075">
    <property type="entry name" value="CARRIER"/>
    <property type="match status" value="2"/>
</dbReference>
<dbReference type="GO" id="GO:0004312">
    <property type="term" value="F:fatty acid synthase activity"/>
    <property type="evidence" value="ECO:0007669"/>
    <property type="project" value="InterPro"/>
</dbReference>
<dbReference type="CDD" id="cd00833">
    <property type="entry name" value="PKS"/>
    <property type="match status" value="1"/>
</dbReference>
<dbReference type="SMART" id="SM00827">
    <property type="entry name" value="PKS_AT"/>
    <property type="match status" value="1"/>
</dbReference>
<dbReference type="InterPro" id="IPR016035">
    <property type="entry name" value="Acyl_Trfase/lysoPLipase"/>
</dbReference>
<dbReference type="Gene3D" id="3.40.47.10">
    <property type="match status" value="1"/>
</dbReference>
<dbReference type="GO" id="GO:0044550">
    <property type="term" value="P:secondary metabolite biosynthetic process"/>
    <property type="evidence" value="ECO:0007669"/>
    <property type="project" value="UniProtKB-ARBA"/>
</dbReference>
<evidence type="ECO:0000313" key="10">
    <source>
        <dbReference type="Proteomes" id="UP001147746"/>
    </source>
</evidence>
<dbReference type="Gene3D" id="3.40.50.1820">
    <property type="entry name" value="alpha/beta hydrolase"/>
    <property type="match status" value="1"/>
</dbReference>
<dbReference type="Pfam" id="PF00550">
    <property type="entry name" value="PP-binding"/>
    <property type="match status" value="2"/>
</dbReference>
<dbReference type="PROSITE" id="PS52019">
    <property type="entry name" value="PKS_MFAS_DH"/>
    <property type="match status" value="1"/>
</dbReference>
<dbReference type="InterPro" id="IPR042104">
    <property type="entry name" value="PKS_dehydratase_sf"/>
</dbReference>
<dbReference type="InterPro" id="IPR001227">
    <property type="entry name" value="Ac_transferase_dom_sf"/>
</dbReference>
<feature type="domain" description="Carrier" evidence="6">
    <location>
        <begin position="1059"/>
        <end position="1132"/>
    </location>
</feature>
<protein>
    <submittedName>
        <fullName evidence="9">Polyketide synthase</fullName>
    </submittedName>
</protein>
<dbReference type="SMART" id="SM00825">
    <property type="entry name" value="PKS_KS"/>
    <property type="match status" value="1"/>
</dbReference>
<dbReference type="Gene3D" id="3.30.70.250">
    <property type="entry name" value="Malonyl-CoA ACP transacylase, ACP-binding"/>
    <property type="match status" value="1"/>
</dbReference>
<evidence type="ECO:0000259" key="8">
    <source>
        <dbReference type="PROSITE" id="PS52019"/>
    </source>
</evidence>
<name>A0A9W9PM14_9EURO</name>
<dbReference type="PROSITE" id="PS52004">
    <property type="entry name" value="KS3_2"/>
    <property type="match status" value="1"/>
</dbReference>
<feature type="region of interest" description="C-terminal hotdog fold" evidence="4">
    <location>
        <begin position="869"/>
        <end position="1018"/>
    </location>
</feature>
<evidence type="ECO:0000256" key="4">
    <source>
        <dbReference type="PROSITE-ProRule" id="PRU01363"/>
    </source>
</evidence>
<sequence length="1542" mass="166803">MYVLSTVLFASADTSKMYLGLDRAHFLSPSGQCKAFDASADGYCRGEGCGAFVIKKVSDAIADGDRIDAIIKAVEINQSGNTHSITHPHVPTQEELFKHVFRKTRIDPHMVTAVELHGTGTQAGDPVELQSVRRVLCQDRSPDNLLHLTSIKANIGHCEAASGAAGLAKLVLMMKHNRIPPQISLKVLNPRIKNLGDDGAVINKEGALWPQIDGQPRMAMLNNFGAGGSNGAVLLQEYIPAKQPTDLGSGSLLSYVFGCSTKSMASLTKLRDELISHIMNKGRFESLRDICATSTSRRQIYDIRIAVVATSSDDLVEKLQKATPHHISDSVVKEPKAVFVFSGQGSQYLGMGAELMGIYPSFAKTVWECDVYLKERNYPGCVQIITAADVENGLEHLTECAKLQAFQSAIFVLEVALAQLLMSWNIVPSAVVGHSLGEYAALVIAGVLDTFSGLSLVARRAKLMMGQCQLQTTSMLAVNASAETVQDLIQNSEVFPCLSISCDNSANDCVVGGPIQELQTLKEYLRENLKAKSKVLDVPLAYHTNAMDPILPELTQFVSTIDLGRPKIPVVSNVLGRTIEAGETAFTKEYFASHCRQTVNFHKGVQEFLTTKIGSTATRWIEIGPHPSLLPMLGTCVDKGSVDLLPTLRKGNSPSSTMAQLLCNFYTTSTGINWRKPFDGVSKPRLVDIPGIPFSKQEFGVHYPSELTAKGIDTEVVRPVIRSESFIAKRVKQPTLDDRSAIYDTPLYLLKDFITGHLVAEHALCPASVYHEIALSAVKDLEPESGTSHVWSLSKVRAILKPLDGSQGSYEFEILSYNNKIGANHGTSHCKGILKRKSSPTLQMKYARVAPMLVRKTEQMVSNTAQAWQEILMKRAMYEMVFTRVVTYSEPYQRVQSIRIDGASGDTHAVCQYPDDRLGTAGLPAANAIFMDVLLHVAGFAANIRVGTQILCMCKEVISATVLRSSLAPGETFEVYCTLNNVVSEGLTIADAYAFDSQGVLAVFKGMAFQQIELSKIGRALAITAKKLSGGSAHQPAVAAAVQSHAPSAQDPVQVPIPDTSRPSVRAMIATTCGVEPSVLSETTGLESLGFDSLMMIELQSEISTKFPHASVSELEECQTVGDIERICAVQDTPSQSITPVSGLSTSSMTSSSSTPPSAIATPVSKRDVSAIIADACGTSPDTISSSSNLQHLGIDSLMILELEVRLEEIFKDGKTASAANLLNCRTVGDVERLQVEEATYFPSQNNSRKVSRMNLSTVLKLDAVMVQKVTRALKLSEQPEVIISGASASPNALPLFLVHDGSGVCMQYHRLQSLNRQAYALHDPKFINTAEAWSSLRQMAENYADTVHHTTEGPCLVGGWSFGGVVAFEAARILMARNHAVKGIILIDSPPPLDHHPLSADIIEAVTGSAKTSPNALGKAIRQLTHRSFLSCAALLGAHKPTHFSHSPAPPAILLRSADGWRRDGDTSNPRGVMNPKSIENAWLQDRSDVRTATEDWEAVTGTTVRCFDIPGNHFQVFDVANIQAVSEVMVKACALLEGSV</sequence>
<accession>A0A9W9PM14</accession>
<dbReference type="SUPFAM" id="SSF52151">
    <property type="entry name" value="FabD/lysophospholipase-like"/>
    <property type="match status" value="1"/>
</dbReference>
<dbReference type="PANTHER" id="PTHR43775">
    <property type="entry name" value="FATTY ACID SYNTHASE"/>
    <property type="match status" value="1"/>
</dbReference>
<dbReference type="InterPro" id="IPR009081">
    <property type="entry name" value="PP-bd_ACP"/>
</dbReference>
<dbReference type="Gene3D" id="1.10.1200.10">
    <property type="entry name" value="ACP-like"/>
    <property type="match status" value="2"/>
</dbReference>
<dbReference type="Pfam" id="PF22621">
    <property type="entry name" value="CurL-like_PKS_C"/>
    <property type="match status" value="1"/>
</dbReference>
<dbReference type="GO" id="GO:0017000">
    <property type="term" value="P:antibiotic biosynthetic process"/>
    <property type="evidence" value="ECO:0007669"/>
    <property type="project" value="UniProtKB-ARBA"/>
</dbReference>
<feature type="domain" description="Carrier" evidence="6">
    <location>
        <begin position="1163"/>
        <end position="1239"/>
    </location>
</feature>
<dbReference type="Gene3D" id="3.40.366.10">
    <property type="entry name" value="Malonyl-Coenzyme A Acyl Carrier Protein, domain 2"/>
    <property type="match status" value="1"/>
</dbReference>
<dbReference type="Gene3D" id="3.30.70.3290">
    <property type="match status" value="1"/>
</dbReference>
<keyword evidence="2" id="KW-0597">Phosphoprotein</keyword>
<evidence type="ECO:0000259" key="7">
    <source>
        <dbReference type="PROSITE" id="PS52004"/>
    </source>
</evidence>
<feature type="region of interest" description="Disordered" evidence="5">
    <location>
        <begin position="1138"/>
        <end position="1161"/>
    </location>
</feature>
<feature type="active site" description="Proton acceptor; for dehydratase activity" evidence="4">
    <location>
        <position position="757"/>
    </location>
</feature>
<dbReference type="Pfam" id="PF02801">
    <property type="entry name" value="Ketoacyl-synt_C"/>
    <property type="match status" value="1"/>
</dbReference>
<dbReference type="PRINTS" id="PR01483">
    <property type="entry name" value="FASYNTHASE"/>
</dbReference>
<dbReference type="InterPro" id="IPR014031">
    <property type="entry name" value="Ketoacyl_synth_C"/>
</dbReference>
<evidence type="ECO:0000256" key="2">
    <source>
        <dbReference type="ARBA" id="ARBA00022553"/>
    </source>
</evidence>
<dbReference type="SUPFAM" id="SSF55048">
    <property type="entry name" value="Probable ACP-binding domain of malonyl-CoA ACP transacylase"/>
    <property type="match status" value="1"/>
</dbReference>
<dbReference type="Pfam" id="PF00975">
    <property type="entry name" value="Thioesterase"/>
    <property type="match status" value="1"/>
</dbReference>
<dbReference type="InterPro" id="IPR016039">
    <property type="entry name" value="Thiolase-like"/>
</dbReference>
<reference evidence="9" key="1">
    <citation type="submission" date="2022-12" db="EMBL/GenBank/DDBJ databases">
        <authorList>
            <person name="Petersen C."/>
        </authorList>
    </citation>
    <scope>NUCLEOTIDE SEQUENCE</scope>
    <source>
        <strain evidence="9">IBT 21472</strain>
    </source>
</reference>
<feature type="active site" description="Proton donor; for dehydratase activity" evidence="4">
    <location>
        <position position="932"/>
    </location>
</feature>
<dbReference type="Proteomes" id="UP001147746">
    <property type="component" value="Unassembled WGS sequence"/>
</dbReference>
<keyword evidence="3" id="KW-0808">Transferase</keyword>
<keyword evidence="1" id="KW-0596">Phosphopantetheine</keyword>
<feature type="region of interest" description="N-terminal hotdog fold" evidence="4">
    <location>
        <begin position="724"/>
        <end position="841"/>
    </location>
</feature>